<organism evidence="4">
    <name type="scientific">hydrothermal vent metagenome</name>
    <dbReference type="NCBI Taxonomy" id="652676"/>
    <lineage>
        <taxon>unclassified sequences</taxon>
        <taxon>metagenomes</taxon>
        <taxon>ecological metagenomes</taxon>
    </lineage>
</organism>
<name>A0A3B1D5X3_9ZZZZ</name>
<feature type="domain" description="Phosphoribosyltransferase" evidence="2">
    <location>
        <begin position="188"/>
        <end position="230"/>
    </location>
</feature>
<dbReference type="Pfam" id="PF00156">
    <property type="entry name" value="Pribosyltran"/>
    <property type="match status" value="1"/>
</dbReference>
<sequence length="233" mass="26334">MWKLFNLIFPSRCPSCDRLTDSLKYAPFCIDCWQLLTHNPDTKRCRTCGIALPPDYDFKCISCIKESPHYKKIYVFGDYEGALKTAINLLKFEKVRRLSRPLGRLLSCLPLPPVDVILPVPLSKERLILRGFNQSHLLSHTLSREFSTPLEPNILIKPGDIQPQSLLSRANRLKNPKGAFSVISPGKKLLPRRVFIVDDVMTTGATINECARVLIRAGVKEVYGVVLARTKSD</sequence>
<gene>
    <name evidence="4" type="ORF">MNBD_NITROSPIRAE02-547</name>
</gene>
<dbReference type="CDD" id="cd06223">
    <property type="entry name" value="PRTases_typeI"/>
    <property type="match status" value="1"/>
</dbReference>
<evidence type="ECO:0000313" key="4">
    <source>
        <dbReference type="EMBL" id="VAX31544.1"/>
    </source>
</evidence>
<keyword evidence="4" id="KW-0328">Glycosyltransferase</keyword>
<dbReference type="PANTHER" id="PTHR47505">
    <property type="entry name" value="DNA UTILIZATION PROTEIN YHGH"/>
    <property type="match status" value="1"/>
</dbReference>
<evidence type="ECO:0000256" key="1">
    <source>
        <dbReference type="ARBA" id="ARBA00008007"/>
    </source>
</evidence>
<dbReference type="Gene3D" id="3.40.50.2020">
    <property type="match status" value="1"/>
</dbReference>
<feature type="domain" description="Double zinc ribbon" evidence="3">
    <location>
        <begin position="5"/>
        <end position="63"/>
    </location>
</feature>
<dbReference type="PANTHER" id="PTHR47505:SF1">
    <property type="entry name" value="DNA UTILIZATION PROTEIN YHGH"/>
    <property type="match status" value="1"/>
</dbReference>
<reference evidence="4" key="1">
    <citation type="submission" date="2018-06" db="EMBL/GenBank/DDBJ databases">
        <authorList>
            <person name="Zhirakovskaya E."/>
        </authorList>
    </citation>
    <scope>NUCLEOTIDE SEQUENCE</scope>
</reference>
<dbReference type="Pfam" id="PF18912">
    <property type="entry name" value="DZR_2"/>
    <property type="match status" value="1"/>
</dbReference>
<dbReference type="InterPro" id="IPR000836">
    <property type="entry name" value="PRTase_dom"/>
</dbReference>
<evidence type="ECO:0000259" key="2">
    <source>
        <dbReference type="Pfam" id="PF00156"/>
    </source>
</evidence>
<protein>
    <submittedName>
        <fullName evidence="4">Competence protein F homolog, phosphoribosyltransferase domain protein YhgH required for utilization of DNA as sole source of carbon and energy</fullName>
    </submittedName>
</protein>
<dbReference type="InterPro" id="IPR044005">
    <property type="entry name" value="DZR_2"/>
</dbReference>
<dbReference type="AlphaFoldDB" id="A0A3B1D5X3"/>
<comment type="similarity">
    <text evidence="1">Belongs to the ComF/GntX family.</text>
</comment>
<proteinExistence type="inferred from homology"/>
<keyword evidence="4" id="KW-0808">Transferase</keyword>
<dbReference type="SUPFAM" id="SSF53271">
    <property type="entry name" value="PRTase-like"/>
    <property type="match status" value="1"/>
</dbReference>
<dbReference type="GO" id="GO:0016757">
    <property type="term" value="F:glycosyltransferase activity"/>
    <property type="evidence" value="ECO:0007669"/>
    <property type="project" value="UniProtKB-KW"/>
</dbReference>
<dbReference type="InterPro" id="IPR029057">
    <property type="entry name" value="PRTase-like"/>
</dbReference>
<dbReference type="EMBL" id="UOGH01000207">
    <property type="protein sequence ID" value="VAX31544.1"/>
    <property type="molecule type" value="Genomic_DNA"/>
</dbReference>
<accession>A0A3B1D5X3</accession>
<dbReference type="InterPro" id="IPR051910">
    <property type="entry name" value="ComF/GntX_DNA_util-trans"/>
</dbReference>
<evidence type="ECO:0000259" key="3">
    <source>
        <dbReference type="Pfam" id="PF18912"/>
    </source>
</evidence>